<sequence length="495" mass="53785">MADACNMTPLVVIGAGPHALALVLTLLEQDSASEFTETEAAMLSFWRKKRLAPQRPSLRHHLRVLDPSGAWCANWNANFELFGISHLRSPLSVHLDPLRPEGLRDFATSTHSVVAPPPSTIRFNKRNKAFASQTSMFSENDRSFFGCPRQDLFAAHNKMLITQYKIETLVEPQTATSIVPVFTSDGDKTPSSFQVHCASGEIVCAAKVVVAVGTQRLPRRPTWSLASRRTFHSADLVAQGPSIVQARYAATRPHVLLVGGGLTSVHLAKQALRWGATHVTLLTRSPHLRVQPYDVPLEWLSPTLGDKMRAAFFAEANADARLARLKQARGRGSVTQAAMDQLTAVATPETFTHMGSTTVVAVEEVDGRLQITLSSEDVAASPLVVDEIILATGSDVDVTRDPLFRELLPLGVTTTGGFPNVDQDLRIATDVNVFLMGGYASLRLGPTAGNLMGGRAGANLLSDVLLDDLLPPTEQTTHHHVRCLCGKENMYDLLL</sequence>
<keyword evidence="12" id="KW-1185">Reference proteome</keyword>
<dbReference type="STRING" id="1156394.T0QX70"/>
<gene>
    <name evidence="11" type="ORF">SDRG_04347</name>
</gene>
<keyword evidence="5" id="KW-0285">Flavoprotein</keyword>
<comment type="catalytic activity">
    <reaction evidence="9">
        <text>L-ornithine + NADPH + O2 = N(5)-hydroxy-L-ornithine + NADP(+) + H2O</text>
        <dbReference type="Rhea" id="RHEA:41508"/>
        <dbReference type="ChEBI" id="CHEBI:15377"/>
        <dbReference type="ChEBI" id="CHEBI:15379"/>
        <dbReference type="ChEBI" id="CHEBI:46911"/>
        <dbReference type="ChEBI" id="CHEBI:57783"/>
        <dbReference type="ChEBI" id="CHEBI:58349"/>
        <dbReference type="ChEBI" id="CHEBI:78275"/>
        <dbReference type="EC" id="1.14.13.196"/>
    </reaction>
</comment>
<dbReference type="EC" id="1.14.13.196" evidence="4"/>
<dbReference type="OMA" id="RPQRDMF"/>
<evidence type="ECO:0000256" key="8">
    <source>
        <dbReference type="ARBA" id="ARBA00023002"/>
    </source>
</evidence>
<comment type="cofactor">
    <cofactor evidence="1">
        <name>FAD</name>
        <dbReference type="ChEBI" id="CHEBI:57692"/>
    </cofactor>
</comment>
<protein>
    <recommendedName>
        <fullName evidence="4">L-ornithine N(5)-monooxygenase [NAD(P)H]</fullName>
        <ecNumber evidence="4">1.14.13.196</ecNumber>
    </recommendedName>
</protein>
<comment type="pathway">
    <text evidence="2">Siderophore biosynthesis.</text>
</comment>
<dbReference type="Pfam" id="PF13434">
    <property type="entry name" value="Lys_Orn_oxgnase"/>
    <property type="match status" value="1"/>
</dbReference>
<dbReference type="Proteomes" id="UP000030762">
    <property type="component" value="Unassembled WGS sequence"/>
</dbReference>
<dbReference type="GO" id="GO:0016491">
    <property type="term" value="F:oxidoreductase activity"/>
    <property type="evidence" value="ECO:0007669"/>
    <property type="project" value="UniProtKB-KW"/>
</dbReference>
<evidence type="ECO:0000256" key="6">
    <source>
        <dbReference type="ARBA" id="ARBA00022827"/>
    </source>
</evidence>
<keyword evidence="6" id="KW-0274">FAD</keyword>
<evidence type="ECO:0000256" key="1">
    <source>
        <dbReference type="ARBA" id="ARBA00001974"/>
    </source>
</evidence>
<dbReference type="Gene3D" id="3.50.50.60">
    <property type="entry name" value="FAD/NAD(P)-binding domain"/>
    <property type="match status" value="1"/>
</dbReference>
<evidence type="ECO:0000256" key="2">
    <source>
        <dbReference type="ARBA" id="ARBA00004924"/>
    </source>
</evidence>
<dbReference type="OrthoDB" id="76038at2759"/>
<organism evidence="11 12">
    <name type="scientific">Saprolegnia diclina (strain VS20)</name>
    <dbReference type="NCBI Taxonomy" id="1156394"/>
    <lineage>
        <taxon>Eukaryota</taxon>
        <taxon>Sar</taxon>
        <taxon>Stramenopiles</taxon>
        <taxon>Oomycota</taxon>
        <taxon>Saprolegniomycetes</taxon>
        <taxon>Saprolegniales</taxon>
        <taxon>Saprolegniaceae</taxon>
        <taxon>Saprolegnia</taxon>
    </lineage>
</organism>
<dbReference type="VEuPathDB" id="FungiDB:SDRG_04347"/>
<dbReference type="InterPro" id="IPR036188">
    <property type="entry name" value="FAD/NAD-bd_sf"/>
</dbReference>
<evidence type="ECO:0000256" key="5">
    <source>
        <dbReference type="ARBA" id="ARBA00022630"/>
    </source>
</evidence>
<name>T0QX70_SAPDV</name>
<comment type="catalytic activity">
    <reaction evidence="10">
        <text>L-ornithine + NADH + O2 = N(5)-hydroxy-L-ornithine + NAD(+) + H2O</text>
        <dbReference type="Rhea" id="RHEA:41512"/>
        <dbReference type="ChEBI" id="CHEBI:15377"/>
        <dbReference type="ChEBI" id="CHEBI:15379"/>
        <dbReference type="ChEBI" id="CHEBI:46911"/>
        <dbReference type="ChEBI" id="CHEBI:57540"/>
        <dbReference type="ChEBI" id="CHEBI:57945"/>
        <dbReference type="ChEBI" id="CHEBI:78275"/>
        <dbReference type="EC" id="1.14.13.196"/>
    </reaction>
</comment>
<evidence type="ECO:0000256" key="4">
    <source>
        <dbReference type="ARBA" id="ARBA00012881"/>
    </source>
</evidence>
<dbReference type="RefSeq" id="XP_008608242.1">
    <property type="nucleotide sequence ID" value="XM_008610020.1"/>
</dbReference>
<evidence type="ECO:0000256" key="3">
    <source>
        <dbReference type="ARBA" id="ARBA00007588"/>
    </source>
</evidence>
<dbReference type="EMBL" id="JH767141">
    <property type="protein sequence ID" value="EQC38650.1"/>
    <property type="molecule type" value="Genomic_DNA"/>
</dbReference>
<keyword evidence="8" id="KW-0560">Oxidoreductase</keyword>
<dbReference type="InParanoid" id="T0QX70"/>
<comment type="similarity">
    <text evidence="3">Belongs to the lysine N(6)-hydroxylase/L-ornithine N(5)-oxygenase family.</text>
</comment>
<proteinExistence type="inferred from homology"/>
<dbReference type="PANTHER" id="PTHR38663:SF1">
    <property type="entry name" value="L-ORNITHINE N(5)-MONOOXYGENASE"/>
    <property type="match status" value="1"/>
</dbReference>
<feature type="non-terminal residue" evidence="11">
    <location>
        <position position="1"/>
    </location>
</feature>
<evidence type="ECO:0000256" key="10">
    <source>
        <dbReference type="ARBA" id="ARBA00049248"/>
    </source>
</evidence>
<dbReference type="SUPFAM" id="SSF51905">
    <property type="entry name" value="FAD/NAD(P)-binding domain"/>
    <property type="match status" value="1"/>
</dbReference>
<dbReference type="InterPro" id="IPR025700">
    <property type="entry name" value="Lys/Orn_oxygenase"/>
</dbReference>
<reference evidence="11 12" key="1">
    <citation type="submission" date="2012-04" db="EMBL/GenBank/DDBJ databases">
        <title>The Genome Sequence of Saprolegnia declina VS20.</title>
        <authorList>
            <consortium name="The Broad Institute Genome Sequencing Platform"/>
            <person name="Russ C."/>
            <person name="Nusbaum C."/>
            <person name="Tyler B."/>
            <person name="van West P."/>
            <person name="Dieguez-Uribeondo J."/>
            <person name="de Bruijn I."/>
            <person name="Tripathy S."/>
            <person name="Jiang R."/>
            <person name="Young S.K."/>
            <person name="Zeng Q."/>
            <person name="Gargeya S."/>
            <person name="Fitzgerald M."/>
            <person name="Haas B."/>
            <person name="Abouelleil A."/>
            <person name="Alvarado L."/>
            <person name="Arachchi H.M."/>
            <person name="Berlin A."/>
            <person name="Chapman S.B."/>
            <person name="Goldberg J."/>
            <person name="Griggs A."/>
            <person name="Gujja S."/>
            <person name="Hansen M."/>
            <person name="Howarth C."/>
            <person name="Imamovic A."/>
            <person name="Larimer J."/>
            <person name="McCowen C."/>
            <person name="Montmayeur A."/>
            <person name="Murphy C."/>
            <person name="Neiman D."/>
            <person name="Pearson M."/>
            <person name="Priest M."/>
            <person name="Roberts A."/>
            <person name="Saif S."/>
            <person name="Shea T."/>
            <person name="Sisk P."/>
            <person name="Sykes S."/>
            <person name="Wortman J."/>
            <person name="Nusbaum C."/>
            <person name="Birren B."/>
        </authorList>
    </citation>
    <scope>NUCLEOTIDE SEQUENCE [LARGE SCALE GENOMIC DNA]</scope>
    <source>
        <strain evidence="11 12">VS20</strain>
    </source>
</reference>
<keyword evidence="7" id="KW-0521">NADP</keyword>
<dbReference type="PANTHER" id="PTHR38663">
    <property type="match status" value="1"/>
</dbReference>
<accession>T0QX70</accession>
<dbReference type="GeneID" id="19945074"/>
<evidence type="ECO:0000256" key="7">
    <source>
        <dbReference type="ARBA" id="ARBA00022857"/>
    </source>
</evidence>
<evidence type="ECO:0000313" key="11">
    <source>
        <dbReference type="EMBL" id="EQC38650.1"/>
    </source>
</evidence>
<dbReference type="AlphaFoldDB" id="T0QX70"/>
<evidence type="ECO:0000313" key="12">
    <source>
        <dbReference type="Proteomes" id="UP000030762"/>
    </source>
</evidence>
<evidence type="ECO:0000256" key="9">
    <source>
        <dbReference type="ARBA" id="ARBA00047598"/>
    </source>
</evidence>
<dbReference type="eggNOG" id="ENOG502QPIW">
    <property type="taxonomic scope" value="Eukaryota"/>
</dbReference>